<name>A0AAJ0CTF5_9HYPO</name>
<dbReference type="Pfam" id="PF26639">
    <property type="entry name" value="Het-6_barrel"/>
    <property type="match status" value="1"/>
</dbReference>
<evidence type="ECO:0000259" key="1">
    <source>
        <dbReference type="Pfam" id="PF06985"/>
    </source>
</evidence>
<dbReference type="InterPro" id="IPR052895">
    <property type="entry name" value="HetReg/Transcr_Mod"/>
</dbReference>
<protein>
    <recommendedName>
        <fullName evidence="1">Heterokaryon incompatibility domain-containing protein</fullName>
    </recommendedName>
</protein>
<dbReference type="PANTHER" id="PTHR24148">
    <property type="entry name" value="ANKYRIN REPEAT DOMAIN-CONTAINING PROTEIN 39 HOMOLOG-RELATED"/>
    <property type="match status" value="1"/>
</dbReference>
<dbReference type="AlphaFoldDB" id="A0AAJ0CTF5"/>
<evidence type="ECO:0000313" key="3">
    <source>
        <dbReference type="Proteomes" id="UP001251528"/>
    </source>
</evidence>
<accession>A0AAJ0CTF5</accession>
<dbReference type="PANTHER" id="PTHR24148:SF73">
    <property type="entry name" value="HET DOMAIN PROTEIN (AFU_ORTHOLOGUE AFUA_8G01020)"/>
    <property type="match status" value="1"/>
</dbReference>
<dbReference type="Pfam" id="PF06985">
    <property type="entry name" value="HET"/>
    <property type="match status" value="1"/>
</dbReference>
<dbReference type="Proteomes" id="UP001251528">
    <property type="component" value="Unassembled WGS sequence"/>
</dbReference>
<dbReference type="EMBL" id="JASWJB010000076">
    <property type="protein sequence ID" value="KAK2601524.1"/>
    <property type="molecule type" value="Genomic_DNA"/>
</dbReference>
<organism evidence="2 3">
    <name type="scientific">Conoideocrella luteorostrata</name>
    <dbReference type="NCBI Taxonomy" id="1105319"/>
    <lineage>
        <taxon>Eukaryota</taxon>
        <taxon>Fungi</taxon>
        <taxon>Dikarya</taxon>
        <taxon>Ascomycota</taxon>
        <taxon>Pezizomycotina</taxon>
        <taxon>Sordariomycetes</taxon>
        <taxon>Hypocreomycetidae</taxon>
        <taxon>Hypocreales</taxon>
        <taxon>Clavicipitaceae</taxon>
        <taxon>Conoideocrella</taxon>
    </lineage>
</organism>
<sequence length="648" mass="73895">MDRYQYRPLASQSREIRLITLGPGGLPDDLHIELRHETLSTNKPPPYDSLSYAWGTEKELVQIQNGPSSTKSLVIPQNLATALKYVRYEDRPRVLWIDAICIDQSNTQERSQQVAIMGDIYGMARQVVVWIGTESDDSTFALELLEHIGSKVEVDWSTITMRPAATDASEPEWADKNQRLPYQERDLVALNSLFHRTWFERLWTRQEVRLANTDAIVMCGTKMMSWKALRNSIFAIRLKPGKVFPSEKTTEQFYDRIELIYAIIDERPRPLQSMLARARIAECSDPRDRVYALLNMLHPNEKALGIVPDHSKTTEELYQHVVLRHIEQYKSLHILSACQLGSRNMPSWVPDWSTRSVLDPFWYCGEGDKLLDRSDASYLGAGVLQASGLSVATINEVRDLNFPQQLLHVAEHIIKLLPDNIIDGKYRHENGERLLEAYCRIFCCNEFGEKWSPTRSYTPDTQKSMEFFASMINMDKATMETTVELDAAGIYLSYVYGNCRGRCLFSTKEGYVGLAPKSAKPGDEVCFLFGRDSPMVLRLVKEKSGLKHQVVGECYAHGLMAGEAVLGDLPNDMVQVFQKDEASRQNAPAYLNRQTGLIQREDPRLESFPTYLADSSYVEELSVEELLEKLRLNVPGKPTIDVKKFYLI</sequence>
<feature type="domain" description="Heterokaryon incompatibility" evidence="1">
    <location>
        <begin position="47"/>
        <end position="207"/>
    </location>
</feature>
<evidence type="ECO:0000313" key="2">
    <source>
        <dbReference type="EMBL" id="KAK2601524.1"/>
    </source>
</evidence>
<comment type="caution">
    <text evidence="2">The sequence shown here is derived from an EMBL/GenBank/DDBJ whole genome shotgun (WGS) entry which is preliminary data.</text>
</comment>
<dbReference type="InterPro" id="IPR010730">
    <property type="entry name" value="HET"/>
</dbReference>
<gene>
    <name evidence="2" type="ORF">QQS21_004909</name>
</gene>
<proteinExistence type="predicted"/>
<keyword evidence="3" id="KW-1185">Reference proteome</keyword>
<reference evidence="2" key="1">
    <citation type="submission" date="2023-06" db="EMBL/GenBank/DDBJ databases">
        <title>Conoideocrella luteorostrata (Hypocreales: Clavicipitaceae), a potential biocontrol fungus for elongate hemlock scale in United States Christmas tree production areas.</title>
        <authorList>
            <person name="Barrett H."/>
            <person name="Lovett B."/>
            <person name="Macias A.M."/>
            <person name="Stajich J.E."/>
            <person name="Kasson M.T."/>
        </authorList>
    </citation>
    <scope>NUCLEOTIDE SEQUENCE</scope>
    <source>
        <strain evidence="2">ARSEF 14590</strain>
    </source>
</reference>